<sequence>MAAARLLPAATPVTDLPPATVARLAATAQRFEAQAIGQLLQPMFDTVDTSSGPFGGGAGEQTWRPMMVSEFAKRIAAAGGIGLAAPVLQALIHAQEQKEQAPR</sequence>
<dbReference type="OrthoDB" id="7862954at2"/>
<gene>
    <name evidence="2" type="ORF">Asru_0744_03</name>
</gene>
<name>A0A0D6PAT6_9PROT</name>
<protein>
    <submittedName>
        <fullName evidence="2">Chemotactic signal-response protein CheL</fullName>
    </submittedName>
</protein>
<feature type="domain" description="Flagellar protein FlgJ N-terminal" evidence="1">
    <location>
        <begin position="42"/>
        <end position="85"/>
    </location>
</feature>
<evidence type="ECO:0000259" key="1">
    <source>
        <dbReference type="Pfam" id="PF10135"/>
    </source>
</evidence>
<accession>A0A0D6PAT6</accession>
<dbReference type="InterPro" id="IPR019301">
    <property type="entry name" value="Flagellar_prot_FlgJ_N"/>
</dbReference>
<evidence type="ECO:0000313" key="3">
    <source>
        <dbReference type="Proteomes" id="UP000032680"/>
    </source>
</evidence>
<proteinExistence type="predicted"/>
<reference evidence="2 3" key="1">
    <citation type="submission" date="2012-11" db="EMBL/GenBank/DDBJ databases">
        <title>Whole genome sequence of Acidisphaera rubrifaciens HS-AP3.</title>
        <authorList>
            <person name="Azuma Y."/>
            <person name="Higashiura N."/>
            <person name="Hirakawa H."/>
            <person name="Matsushita K."/>
        </authorList>
    </citation>
    <scope>NUCLEOTIDE SEQUENCE [LARGE SCALE GENOMIC DNA]</scope>
    <source>
        <strain evidence="2 3">HS-AP3</strain>
    </source>
</reference>
<dbReference type="RefSeq" id="WP_052945287.1">
    <property type="nucleotide sequence ID" value="NZ_BANB01000743.1"/>
</dbReference>
<keyword evidence="3" id="KW-1185">Reference proteome</keyword>
<dbReference type="Proteomes" id="UP000032680">
    <property type="component" value="Unassembled WGS sequence"/>
</dbReference>
<organism evidence="2 3">
    <name type="scientific">Acidisphaera rubrifaciens HS-AP3</name>
    <dbReference type="NCBI Taxonomy" id="1231350"/>
    <lineage>
        <taxon>Bacteria</taxon>
        <taxon>Pseudomonadati</taxon>
        <taxon>Pseudomonadota</taxon>
        <taxon>Alphaproteobacteria</taxon>
        <taxon>Acetobacterales</taxon>
        <taxon>Acetobacteraceae</taxon>
        <taxon>Acidisphaera</taxon>
    </lineage>
</organism>
<dbReference type="Pfam" id="PF10135">
    <property type="entry name" value="Rod-binding"/>
    <property type="match status" value="1"/>
</dbReference>
<dbReference type="EMBL" id="BANB01000743">
    <property type="protein sequence ID" value="GAN78308.1"/>
    <property type="molecule type" value="Genomic_DNA"/>
</dbReference>
<dbReference type="AlphaFoldDB" id="A0A0D6PAT6"/>
<evidence type="ECO:0000313" key="2">
    <source>
        <dbReference type="EMBL" id="GAN78308.1"/>
    </source>
</evidence>
<comment type="caution">
    <text evidence="2">The sequence shown here is derived from an EMBL/GenBank/DDBJ whole genome shotgun (WGS) entry which is preliminary data.</text>
</comment>